<dbReference type="InterPro" id="IPR029044">
    <property type="entry name" value="Nucleotide-diphossugar_trans"/>
</dbReference>
<dbReference type="EMBL" id="CAACVI010000023">
    <property type="protein sequence ID" value="VEN74264.1"/>
    <property type="molecule type" value="Genomic_DNA"/>
</dbReference>
<protein>
    <submittedName>
        <fullName evidence="2">Glycosyl transferase family 2</fullName>
    </submittedName>
</protein>
<accession>A0A484HIK4</accession>
<sequence>MTNDDIESFKAGQADVSSGAPALLIIPARDEESSIERVIQNVREAAHCPILVIDDASSDQTARKARKAGARVLSLAIHSGPWAAAQTGLRYAQKNGLHPVVTMDGDGQHMARHIPRLVDALRQKNAEVAIGAFPERGSVGRKTAWVFFRAVTGLSLRDMTSGFRAYSQKAIALLSSGEASLLDYQDIGVILALKKNRLKICEVSAPMAPRASGRSKIFHSWPAVLKYVVYSVLLSISQTPVFYQRKP</sequence>
<organism evidence="2">
    <name type="scientific">uncultured Desulfobacteraceae bacterium</name>
    <dbReference type="NCBI Taxonomy" id="218296"/>
    <lineage>
        <taxon>Bacteria</taxon>
        <taxon>Pseudomonadati</taxon>
        <taxon>Thermodesulfobacteriota</taxon>
        <taxon>Desulfobacteria</taxon>
        <taxon>Desulfobacterales</taxon>
        <taxon>Desulfobacteraceae</taxon>
        <taxon>environmental samples</taxon>
    </lineage>
</organism>
<dbReference type="AlphaFoldDB" id="A0A484HIK4"/>
<proteinExistence type="predicted"/>
<keyword evidence="2" id="KW-0808">Transferase</keyword>
<feature type="domain" description="Glycosyltransferase 2-like" evidence="1">
    <location>
        <begin position="24"/>
        <end position="146"/>
    </location>
</feature>
<dbReference type="PANTHER" id="PTHR48090">
    <property type="entry name" value="UNDECAPRENYL-PHOSPHATE 4-DEOXY-4-FORMAMIDO-L-ARABINOSE TRANSFERASE-RELATED"/>
    <property type="match status" value="1"/>
</dbReference>
<dbReference type="Pfam" id="PF00535">
    <property type="entry name" value="Glycos_transf_2"/>
    <property type="match status" value="1"/>
</dbReference>
<reference evidence="2" key="1">
    <citation type="submission" date="2019-01" db="EMBL/GenBank/DDBJ databases">
        <authorList>
            <consortium name="Genoscope - CEA"/>
            <person name="William W."/>
        </authorList>
    </citation>
    <scope>NUCLEOTIDE SEQUENCE</scope>
    <source>
        <strain evidence="2">CR-1</strain>
    </source>
</reference>
<evidence type="ECO:0000313" key="2">
    <source>
        <dbReference type="EMBL" id="VEN74264.1"/>
    </source>
</evidence>
<dbReference type="GO" id="GO:0016740">
    <property type="term" value="F:transferase activity"/>
    <property type="evidence" value="ECO:0007669"/>
    <property type="project" value="UniProtKB-KW"/>
</dbReference>
<name>A0A484HIK4_9BACT</name>
<gene>
    <name evidence="2" type="ORF">EPICR_30199</name>
</gene>
<dbReference type="PANTHER" id="PTHR48090:SF7">
    <property type="entry name" value="RFBJ PROTEIN"/>
    <property type="match status" value="1"/>
</dbReference>
<dbReference type="CDD" id="cd04179">
    <property type="entry name" value="DPM_DPG-synthase_like"/>
    <property type="match status" value="1"/>
</dbReference>
<dbReference type="Gene3D" id="3.90.550.10">
    <property type="entry name" value="Spore Coat Polysaccharide Biosynthesis Protein SpsA, Chain A"/>
    <property type="match status" value="1"/>
</dbReference>
<evidence type="ECO:0000259" key="1">
    <source>
        <dbReference type="Pfam" id="PF00535"/>
    </source>
</evidence>
<dbReference type="SUPFAM" id="SSF53448">
    <property type="entry name" value="Nucleotide-diphospho-sugar transferases"/>
    <property type="match status" value="1"/>
</dbReference>
<dbReference type="InterPro" id="IPR050256">
    <property type="entry name" value="Glycosyltransferase_2"/>
</dbReference>
<dbReference type="InterPro" id="IPR001173">
    <property type="entry name" value="Glyco_trans_2-like"/>
</dbReference>